<dbReference type="AlphaFoldDB" id="A0AAU7M7K0"/>
<evidence type="ECO:0000313" key="7">
    <source>
        <dbReference type="EMBL" id="XCH74167.1"/>
    </source>
</evidence>
<keyword evidence="3" id="KW-0238">DNA-binding</keyword>
<dbReference type="PROSITE" id="PS50931">
    <property type="entry name" value="HTH_LYSR"/>
    <property type="match status" value="1"/>
</dbReference>
<dbReference type="EMBL" id="CP159342">
    <property type="protein sequence ID" value="XCH74167.1"/>
    <property type="molecule type" value="Genomic_DNA"/>
</dbReference>
<keyword evidence="2" id="KW-0805">Transcription regulation</keyword>
<comment type="similarity">
    <text evidence="1">Belongs to the LysR transcriptional regulatory family.</text>
</comment>
<accession>A0AAU7M7K0</accession>
<evidence type="ECO:0000256" key="3">
    <source>
        <dbReference type="ARBA" id="ARBA00023125"/>
    </source>
</evidence>
<dbReference type="InterPro" id="IPR036388">
    <property type="entry name" value="WH-like_DNA-bd_sf"/>
</dbReference>
<dbReference type="GO" id="GO:0032993">
    <property type="term" value="C:protein-DNA complex"/>
    <property type="evidence" value="ECO:0007669"/>
    <property type="project" value="TreeGrafter"/>
</dbReference>
<dbReference type="PRINTS" id="PR00039">
    <property type="entry name" value="HTHLYSR"/>
</dbReference>
<reference evidence="7" key="2">
    <citation type="submission" date="2024-06" db="EMBL/GenBank/DDBJ databases">
        <title>Micromonospora mangrovi CCTCC AA 2012012 genome sequences.</title>
        <authorList>
            <person name="Gao J."/>
        </authorList>
    </citation>
    <scope>NUCLEOTIDE SEQUENCE</scope>
    <source>
        <strain evidence="7">CCTCC AA 2012012</strain>
    </source>
</reference>
<dbReference type="Gene3D" id="1.10.10.10">
    <property type="entry name" value="Winged helix-like DNA-binding domain superfamily/Winged helix DNA-binding domain"/>
    <property type="match status" value="1"/>
</dbReference>
<evidence type="ECO:0000259" key="5">
    <source>
        <dbReference type="PROSITE" id="PS50931"/>
    </source>
</evidence>
<feature type="domain" description="HTH lysR-type" evidence="5">
    <location>
        <begin position="5"/>
        <end position="62"/>
    </location>
</feature>
<organism evidence="6">
    <name type="scientific">Micromonospora sp. CCTCC AA 2012012</name>
    <dbReference type="NCBI Taxonomy" id="3111921"/>
    <lineage>
        <taxon>Bacteria</taxon>
        <taxon>Bacillati</taxon>
        <taxon>Actinomycetota</taxon>
        <taxon>Actinomycetes</taxon>
        <taxon>Micromonosporales</taxon>
        <taxon>Micromonosporaceae</taxon>
        <taxon>Micromonospora</taxon>
    </lineage>
</organism>
<evidence type="ECO:0000313" key="6">
    <source>
        <dbReference type="EMBL" id="XBP93469.1"/>
    </source>
</evidence>
<dbReference type="InterPro" id="IPR005119">
    <property type="entry name" value="LysR_subst-bd"/>
</dbReference>
<gene>
    <name evidence="7" type="ORF">ABUL08_28535</name>
    <name evidence="6" type="ORF">VK199_28450</name>
</gene>
<evidence type="ECO:0000256" key="1">
    <source>
        <dbReference type="ARBA" id="ARBA00009437"/>
    </source>
</evidence>
<evidence type="ECO:0000256" key="2">
    <source>
        <dbReference type="ARBA" id="ARBA00023015"/>
    </source>
</evidence>
<name>A0AAU7M7K0_9ACTN</name>
<keyword evidence="4" id="KW-0804">Transcription</keyword>
<dbReference type="SUPFAM" id="SSF53850">
    <property type="entry name" value="Periplasmic binding protein-like II"/>
    <property type="match status" value="1"/>
</dbReference>
<dbReference type="SUPFAM" id="SSF46785">
    <property type="entry name" value="Winged helix' DNA-binding domain"/>
    <property type="match status" value="1"/>
</dbReference>
<protein>
    <submittedName>
        <fullName evidence="6">LysR family transcriptional regulator</fullName>
    </submittedName>
</protein>
<dbReference type="PANTHER" id="PTHR30346:SF0">
    <property type="entry name" value="HCA OPERON TRANSCRIPTIONAL ACTIVATOR HCAR"/>
    <property type="match status" value="1"/>
</dbReference>
<dbReference type="InterPro" id="IPR036390">
    <property type="entry name" value="WH_DNA-bd_sf"/>
</dbReference>
<dbReference type="FunFam" id="1.10.10.10:FF:000001">
    <property type="entry name" value="LysR family transcriptional regulator"/>
    <property type="match status" value="1"/>
</dbReference>
<dbReference type="RefSeq" id="WP_350933130.1">
    <property type="nucleotide sequence ID" value="NZ_CP157762.1"/>
</dbReference>
<evidence type="ECO:0000256" key="4">
    <source>
        <dbReference type="ARBA" id="ARBA00023163"/>
    </source>
</evidence>
<dbReference type="Pfam" id="PF00126">
    <property type="entry name" value="HTH_1"/>
    <property type="match status" value="1"/>
</dbReference>
<dbReference type="GO" id="GO:0003677">
    <property type="term" value="F:DNA binding"/>
    <property type="evidence" value="ECO:0007669"/>
    <property type="project" value="UniProtKB-KW"/>
</dbReference>
<dbReference type="Gene3D" id="3.40.190.10">
    <property type="entry name" value="Periplasmic binding protein-like II"/>
    <property type="match status" value="2"/>
</dbReference>
<dbReference type="PANTHER" id="PTHR30346">
    <property type="entry name" value="TRANSCRIPTIONAL DUAL REGULATOR HCAR-RELATED"/>
    <property type="match status" value="1"/>
</dbReference>
<dbReference type="EMBL" id="CP157762">
    <property type="protein sequence ID" value="XBP93469.1"/>
    <property type="molecule type" value="Genomic_DNA"/>
</dbReference>
<dbReference type="InterPro" id="IPR000847">
    <property type="entry name" value="LysR_HTH_N"/>
</dbReference>
<sequence length="309" mass="34063">MWPTLDIRLLRHFVAVAEELHFGRAATRLFVAQQALSRDVRRLEERAGVLLLDRTSRRVSLTPAGERLLPRARQLLALHDETVRDLRGDDSALLVNVVAPGLTPARVLAAARRLDPATEFFARFDGGLDRAGTLLRERRLHATFGRWDPAADAFAHRLVRWEPMALLVPERSPLAARPAVALAELRDAGVCFLAGDHVTPEWEDAAVRLLRSCGADAGNGPAHPYVHSIEELAHHVRARDSPVLTLLDQPPVPGAVLRPLVEPGAVYPWSLVWRRGEPAPRGLRALLRAADELAVADGWLTPPPGAWRP</sequence>
<dbReference type="GO" id="GO:0003700">
    <property type="term" value="F:DNA-binding transcription factor activity"/>
    <property type="evidence" value="ECO:0007669"/>
    <property type="project" value="InterPro"/>
</dbReference>
<reference evidence="6" key="1">
    <citation type="submission" date="2024-01" db="EMBL/GenBank/DDBJ databases">
        <title>The genome sequence of Micromonospora mangrovi CCTCC AA 2012012.</title>
        <authorList>
            <person name="Gao J."/>
        </authorList>
    </citation>
    <scope>NUCLEOTIDE SEQUENCE</scope>
    <source>
        <strain evidence="6">CCTCC AA 2012012</strain>
    </source>
</reference>
<proteinExistence type="inferred from homology"/>
<dbReference type="Pfam" id="PF03466">
    <property type="entry name" value="LysR_substrate"/>
    <property type="match status" value="1"/>
</dbReference>